<accession>A0A8K0P4B6</accession>
<comment type="similarity">
    <text evidence="1">Belongs to the cytochrome P450 family.</text>
</comment>
<dbReference type="EMBL" id="KZ308579">
    <property type="protein sequence ID" value="KAG8231843.1"/>
    <property type="molecule type" value="Genomic_DNA"/>
</dbReference>
<keyword evidence="2" id="KW-0560">Oxidoreductase</keyword>
<dbReference type="GO" id="GO:0020037">
    <property type="term" value="F:heme binding"/>
    <property type="evidence" value="ECO:0007669"/>
    <property type="project" value="InterPro"/>
</dbReference>
<dbReference type="PANTHER" id="PTHR24301:SF2">
    <property type="entry name" value="THROMBOXANE-A SYNTHASE"/>
    <property type="match status" value="1"/>
</dbReference>
<dbReference type="PANTHER" id="PTHR24301">
    <property type="entry name" value="THROMBOXANE-A SYNTHASE"/>
    <property type="match status" value="1"/>
</dbReference>
<evidence type="ECO:0000313" key="3">
    <source>
        <dbReference type="EMBL" id="KAG8231843.1"/>
    </source>
</evidence>
<dbReference type="Proteomes" id="UP000792457">
    <property type="component" value="Unassembled WGS sequence"/>
</dbReference>
<dbReference type="GO" id="GO:0005506">
    <property type="term" value="F:iron ion binding"/>
    <property type="evidence" value="ECO:0007669"/>
    <property type="project" value="InterPro"/>
</dbReference>
<evidence type="ECO:0000256" key="1">
    <source>
        <dbReference type="ARBA" id="ARBA00010617"/>
    </source>
</evidence>
<dbReference type="Gene3D" id="1.10.630.10">
    <property type="entry name" value="Cytochrome P450"/>
    <property type="match status" value="1"/>
</dbReference>
<evidence type="ECO:0008006" key="5">
    <source>
        <dbReference type="Google" id="ProtNLM"/>
    </source>
</evidence>
<organism evidence="3 4">
    <name type="scientific">Ladona fulva</name>
    <name type="common">Scarce chaser dragonfly</name>
    <name type="synonym">Libellula fulva</name>
    <dbReference type="NCBI Taxonomy" id="123851"/>
    <lineage>
        <taxon>Eukaryota</taxon>
        <taxon>Metazoa</taxon>
        <taxon>Ecdysozoa</taxon>
        <taxon>Arthropoda</taxon>
        <taxon>Hexapoda</taxon>
        <taxon>Insecta</taxon>
        <taxon>Pterygota</taxon>
        <taxon>Palaeoptera</taxon>
        <taxon>Odonata</taxon>
        <taxon>Epiprocta</taxon>
        <taxon>Anisoptera</taxon>
        <taxon>Libelluloidea</taxon>
        <taxon>Libellulidae</taxon>
        <taxon>Ladona</taxon>
    </lineage>
</organism>
<reference evidence="3" key="1">
    <citation type="submission" date="2013-04" db="EMBL/GenBank/DDBJ databases">
        <authorList>
            <person name="Qu J."/>
            <person name="Murali S.C."/>
            <person name="Bandaranaike D."/>
            <person name="Bellair M."/>
            <person name="Blankenburg K."/>
            <person name="Chao H."/>
            <person name="Dinh H."/>
            <person name="Doddapaneni H."/>
            <person name="Downs B."/>
            <person name="Dugan-Rocha S."/>
            <person name="Elkadiri S."/>
            <person name="Gnanaolivu R.D."/>
            <person name="Hernandez B."/>
            <person name="Javaid M."/>
            <person name="Jayaseelan J.C."/>
            <person name="Lee S."/>
            <person name="Li M."/>
            <person name="Ming W."/>
            <person name="Munidasa M."/>
            <person name="Muniz J."/>
            <person name="Nguyen L."/>
            <person name="Ongeri F."/>
            <person name="Osuji N."/>
            <person name="Pu L.-L."/>
            <person name="Puazo M."/>
            <person name="Qu C."/>
            <person name="Quiroz J."/>
            <person name="Raj R."/>
            <person name="Weissenberger G."/>
            <person name="Xin Y."/>
            <person name="Zou X."/>
            <person name="Han Y."/>
            <person name="Richards S."/>
            <person name="Worley K."/>
            <person name="Muzny D."/>
            <person name="Gibbs R."/>
        </authorList>
    </citation>
    <scope>NUCLEOTIDE SEQUENCE</scope>
    <source>
        <strain evidence="3">Sampled in the wild</strain>
    </source>
</reference>
<dbReference type="OrthoDB" id="10257317at2759"/>
<protein>
    <recommendedName>
        <fullName evidence="5">Cytochrome P450</fullName>
    </recommendedName>
</protein>
<comment type="caution">
    <text evidence="3">The sequence shown here is derived from an EMBL/GenBank/DDBJ whole genome shotgun (WGS) entry which is preliminary data.</text>
</comment>
<evidence type="ECO:0000313" key="4">
    <source>
        <dbReference type="Proteomes" id="UP000792457"/>
    </source>
</evidence>
<dbReference type="InterPro" id="IPR001128">
    <property type="entry name" value="Cyt_P450"/>
</dbReference>
<gene>
    <name evidence="3" type="ORF">J437_LFUL008614</name>
</gene>
<evidence type="ECO:0000256" key="2">
    <source>
        <dbReference type="ARBA" id="ARBA00023033"/>
    </source>
</evidence>
<dbReference type="InterPro" id="IPR036396">
    <property type="entry name" value="Cyt_P450_sf"/>
</dbReference>
<proteinExistence type="inferred from homology"/>
<sequence length="89" mass="9773">MYLLAKHPEVQEKVLCEIKEAGLDKNATNSSGDAMIKNLPLLKGVIREALRLYPVAPFLTRILPEDCPIGGYNVPAGDILAIQLMVNKK</sequence>
<keyword evidence="2" id="KW-0503">Monooxygenase</keyword>
<dbReference type="PRINTS" id="PR00385">
    <property type="entry name" value="P450"/>
</dbReference>
<reference evidence="3" key="2">
    <citation type="submission" date="2017-10" db="EMBL/GenBank/DDBJ databases">
        <title>Ladona fulva Genome sequencing and assembly.</title>
        <authorList>
            <person name="Murali S."/>
            <person name="Richards S."/>
            <person name="Bandaranaike D."/>
            <person name="Bellair M."/>
            <person name="Blankenburg K."/>
            <person name="Chao H."/>
            <person name="Dinh H."/>
            <person name="Doddapaneni H."/>
            <person name="Dugan-Rocha S."/>
            <person name="Elkadiri S."/>
            <person name="Gnanaolivu R."/>
            <person name="Hernandez B."/>
            <person name="Skinner E."/>
            <person name="Javaid M."/>
            <person name="Lee S."/>
            <person name="Li M."/>
            <person name="Ming W."/>
            <person name="Munidasa M."/>
            <person name="Muniz J."/>
            <person name="Nguyen L."/>
            <person name="Hughes D."/>
            <person name="Osuji N."/>
            <person name="Pu L.-L."/>
            <person name="Puazo M."/>
            <person name="Qu C."/>
            <person name="Quiroz J."/>
            <person name="Raj R."/>
            <person name="Weissenberger G."/>
            <person name="Xin Y."/>
            <person name="Zou X."/>
            <person name="Han Y."/>
            <person name="Worley K."/>
            <person name="Muzny D."/>
            <person name="Gibbs R."/>
        </authorList>
    </citation>
    <scope>NUCLEOTIDE SEQUENCE</scope>
    <source>
        <strain evidence="3">Sampled in the wild</strain>
    </source>
</reference>
<dbReference type="SUPFAM" id="SSF48264">
    <property type="entry name" value="Cytochrome P450"/>
    <property type="match status" value="1"/>
</dbReference>
<dbReference type="AlphaFoldDB" id="A0A8K0P4B6"/>
<dbReference type="GO" id="GO:0016705">
    <property type="term" value="F:oxidoreductase activity, acting on paired donors, with incorporation or reduction of molecular oxygen"/>
    <property type="evidence" value="ECO:0007669"/>
    <property type="project" value="InterPro"/>
</dbReference>
<dbReference type="GO" id="GO:0004497">
    <property type="term" value="F:monooxygenase activity"/>
    <property type="evidence" value="ECO:0007669"/>
    <property type="project" value="UniProtKB-KW"/>
</dbReference>
<name>A0A8K0P4B6_LADFU</name>
<dbReference type="Pfam" id="PF00067">
    <property type="entry name" value="p450"/>
    <property type="match status" value="1"/>
</dbReference>
<keyword evidence="4" id="KW-1185">Reference proteome</keyword>